<dbReference type="EMBL" id="CAMPGE010023597">
    <property type="protein sequence ID" value="CAI2381517.1"/>
    <property type="molecule type" value="Genomic_DNA"/>
</dbReference>
<name>A0AAD2D5Q2_EUPCR</name>
<keyword evidence="3" id="KW-1185">Reference proteome</keyword>
<gene>
    <name evidence="2" type="ORF">ECRASSUSDP1_LOCUS22973</name>
</gene>
<protein>
    <submittedName>
        <fullName evidence="2">Uncharacterized protein</fullName>
    </submittedName>
</protein>
<feature type="chain" id="PRO_5042026274" evidence="1">
    <location>
        <begin position="24"/>
        <end position="108"/>
    </location>
</feature>
<proteinExistence type="predicted"/>
<sequence>MLFQKMKIFVRIILFLVATAGAGRRTSEWMEEGIRTEQPLVNVHLADYGLFGPLEPLNSETYQQEVPLIEGTTVIERSFPELDDLLDNIIIYNDDSEALADTNSFSNY</sequence>
<evidence type="ECO:0000256" key="1">
    <source>
        <dbReference type="SAM" id="SignalP"/>
    </source>
</evidence>
<evidence type="ECO:0000313" key="3">
    <source>
        <dbReference type="Proteomes" id="UP001295684"/>
    </source>
</evidence>
<feature type="signal peptide" evidence="1">
    <location>
        <begin position="1"/>
        <end position="23"/>
    </location>
</feature>
<dbReference type="AlphaFoldDB" id="A0AAD2D5Q2"/>
<comment type="caution">
    <text evidence="2">The sequence shown here is derived from an EMBL/GenBank/DDBJ whole genome shotgun (WGS) entry which is preliminary data.</text>
</comment>
<evidence type="ECO:0000313" key="2">
    <source>
        <dbReference type="EMBL" id="CAI2381517.1"/>
    </source>
</evidence>
<reference evidence="2" key="1">
    <citation type="submission" date="2023-07" db="EMBL/GenBank/DDBJ databases">
        <authorList>
            <consortium name="AG Swart"/>
            <person name="Singh M."/>
            <person name="Singh A."/>
            <person name="Seah K."/>
            <person name="Emmerich C."/>
        </authorList>
    </citation>
    <scope>NUCLEOTIDE SEQUENCE</scope>
    <source>
        <strain evidence="2">DP1</strain>
    </source>
</reference>
<accession>A0AAD2D5Q2</accession>
<dbReference type="Proteomes" id="UP001295684">
    <property type="component" value="Unassembled WGS sequence"/>
</dbReference>
<keyword evidence="1" id="KW-0732">Signal</keyword>
<organism evidence="2 3">
    <name type="scientific">Euplotes crassus</name>
    <dbReference type="NCBI Taxonomy" id="5936"/>
    <lineage>
        <taxon>Eukaryota</taxon>
        <taxon>Sar</taxon>
        <taxon>Alveolata</taxon>
        <taxon>Ciliophora</taxon>
        <taxon>Intramacronucleata</taxon>
        <taxon>Spirotrichea</taxon>
        <taxon>Hypotrichia</taxon>
        <taxon>Euplotida</taxon>
        <taxon>Euplotidae</taxon>
        <taxon>Moneuplotes</taxon>
    </lineage>
</organism>